<name>A0ABD5M7M6_9EURY</name>
<dbReference type="Proteomes" id="UP001570511">
    <property type="component" value="Unassembled WGS sequence"/>
</dbReference>
<evidence type="ECO:0008006" key="4">
    <source>
        <dbReference type="Google" id="ProtNLM"/>
    </source>
</evidence>
<proteinExistence type="predicted"/>
<gene>
    <name evidence="2" type="ORF">OS889_02690</name>
</gene>
<feature type="transmembrane region" description="Helical" evidence="1">
    <location>
        <begin position="141"/>
        <end position="162"/>
    </location>
</feature>
<dbReference type="AlphaFoldDB" id="A0ABD5M7M6"/>
<sequence>MTADARAGERLRVGLGAAIREFVREPINLALILALPPVVITSYESVLSAFPRLPYMTTDPEALGATAGALFVAAFLPGVIGLFQVISAQRADERLSLAGFPTPVLFASRLAAVCLAAVVTAALSLAVLATSTEVESLALGFLTLAFVGGLYGLVGMLIGTVLPRELEGSLALIFVVDVDEALASGVMATDAAATKLFPLHYPHQVFRAAVDGRAPDLVDLVAAGTYGLVVLATTVLVYTVLAGAGGETR</sequence>
<accession>A0ABD5M7M6</accession>
<feature type="transmembrane region" description="Helical" evidence="1">
    <location>
        <begin position="220"/>
        <end position="241"/>
    </location>
</feature>
<keyword evidence="1" id="KW-0812">Transmembrane</keyword>
<keyword evidence="3" id="KW-1185">Reference proteome</keyword>
<keyword evidence="1" id="KW-1133">Transmembrane helix</keyword>
<reference evidence="2 3" key="1">
    <citation type="submission" date="2024-08" db="EMBL/GenBank/DDBJ databases">
        <title>Halobellus sp. MBLA0158 whole genome sequence.</title>
        <authorList>
            <person name="Hwang C.Y."/>
            <person name="Cho E.-S."/>
            <person name="Seo M.-J."/>
        </authorList>
    </citation>
    <scope>NUCLEOTIDE SEQUENCE [LARGE SCALE GENOMIC DNA]</scope>
    <source>
        <strain evidence="2 3">MBLA0158</strain>
    </source>
</reference>
<feature type="transmembrane region" description="Helical" evidence="1">
    <location>
        <begin position="106"/>
        <end position="129"/>
    </location>
</feature>
<evidence type="ECO:0000256" key="1">
    <source>
        <dbReference type="SAM" id="Phobius"/>
    </source>
</evidence>
<evidence type="ECO:0000313" key="2">
    <source>
        <dbReference type="EMBL" id="MFA1609913.1"/>
    </source>
</evidence>
<dbReference type="RefSeq" id="WP_372387041.1">
    <property type="nucleotide sequence ID" value="NZ_JBGNYA010000001.1"/>
</dbReference>
<keyword evidence="1" id="KW-0472">Membrane</keyword>
<protein>
    <recommendedName>
        <fullName evidence="4">ABC transporter permease</fullName>
    </recommendedName>
</protein>
<dbReference type="EMBL" id="JBGNYA010000001">
    <property type="protein sequence ID" value="MFA1609913.1"/>
    <property type="molecule type" value="Genomic_DNA"/>
</dbReference>
<organism evidence="2 3">
    <name type="scientific">Halobellus rubicundus</name>
    <dbReference type="NCBI Taxonomy" id="2996466"/>
    <lineage>
        <taxon>Archaea</taxon>
        <taxon>Methanobacteriati</taxon>
        <taxon>Methanobacteriota</taxon>
        <taxon>Stenosarchaea group</taxon>
        <taxon>Halobacteria</taxon>
        <taxon>Halobacteriales</taxon>
        <taxon>Haloferacaceae</taxon>
        <taxon>Halobellus</taxon>
    </lineage>
</organism>
<evidence type="ECO:0000313" key="3">
    <source>
        <dbReference type="Proteomes" id="UP001570511"/>
    </source>
</evidence>
<comment type="caution">
    <text evidence="2">The sequence shown here is derived from an EMBL/GenBank/DDBJ whole genome shotgun (WGS) entry which is preliminary data.</text>
</comment>
<feature type="transmembrane region" description="Helical" evidence="1">
    <location>
        <begin position="62"/>
        <end position="86"/>
    </location>
</feature>